<evidence type="ECO:0008006" key="3">
    <source>
        <dbReference type="Google" id="ProtNLM"/>
    </source>
</evidence>
<dbReference type="STRING" id="1314776.A0A165YRJ7"/>
<dbReference type="Proteomes" id="UP000076798">
    <property type="component" value="Unassembled WGS sequence"/>
</dbReference>
<evidence type="ECO:0000313" key="1">
    <source>
        <dbReference type="EMBL" id="KZT33527.1"/>
    </source>
</evidence>
<accession>A0A165YRJ7</accession>
<dbReference type="EMBL" id="KV428235">
    <property type="protein sequence ID" value="KZT33527.1"/>
    <property type="molecule type" value="Genomic_DNA"/>
</dbReference>
<gene>
    <name evidence="1" type="ORF">SISSUDRAFT_405595</name>
</gene>
<protein>
    <recommendedName>
        <fullName evidence="3">MYND-type domain-containing protein</fullName>
    </recommendedName>
</protein>
<dbReference type="AlphaFoldDB" id="A0A165YRJ7"/>
<organism evidence="1 2">
    <name type="scientific">Sistotremastrum suecicum HHB10207 ss-3</name>
    <dbReference type="NCBI Taxonomy" id="1314776"/>
    <lineage>
        <taxon>Eukaryota</taxon>
        <taxon>Fungi</taxon>
        <taxon>Dikarya</taxon>
        <taxon>Basidiomycota</taxon>
        <taxon>Agaricomycotina</taxon>
        <taxon>Agaricomycetes</taxon>
        <taxon>Sistotremastrales</taxon>
        <taxon>Sistotremastraceae</taxon>
        <taxon>Sistotremastrum</taxon>
    </lineage>
</organism>
<evidence type="ECO:0000313" key="2">
    <source>
        <dbReference type="Proteomes" id="UP000076798"/>
    </source>
</evidence>
<name>A0A165YRJ7_9AGAM</name>
<keyword evidence="2" id="KW-1185">Reference proteome</keyword>
<sequence length="667" mass="75675">MRDGRVLGGILKTFRRLLKDGVLGQEIARQNLLHFAFQCLDLDFDHDFDVHPDPTQFHELITDTIYDLSWAAAEYKTIFDQAFEGTAKIARALHRCTDDPEILLTQLKILQRYLSKLNAFKVLNQEPLPSSTLQSLELPMLTRKLMQLVDNPSAPELLWESFEFIAEIFSWIAYYQSGAILEIPDNEGVSLLAAFMLSSSMPIRASGVMGLLNLYHNDTAQEIRLCNPQHILHLGKIETPDQLILKLTPPPLFLRCMSKFIRAELGDNPLRKSESDETTTLPNAFDPYETALRVVDFELNGPRSSDESFVYPKVRILGDAEHTPEVWDAMEAALKSHDKEYEADILNFSFLLLSRRILRFDVSDGGAINVLNATIQGAARICIKRWPDSCYFHYAWLQSQIGAEYVVRVDEQVDRPSCTPYLRFKFAFEAALNVFSMGIVRLCVDADAVRFRSQLFGEEYMKEADERIATAFAIWGPGSADEKILEILSCLTTIVNKCPSAASGDLKSLRNKLRNAVHCLFNNHYSEHEALIRLAAAFCLYYEAGSKRWTSFIDAVKNAQPLALQERNIGLLFEKLRLCDKDERMADDYKVPQYILEAVGYRQQHRCTNCGRGSIGLRRCKGCGKAKYCDKEWYVYVVLASKAVADRSLSVRNVIGRPGTKLNAFPL</sequence>
<proteinExistence type="predicted"/>
<reference evidence="1 2" key="1">
    <citation type="journal article" date="2016" name="Mol. Biol. Evol.">
        <title>Comparative Genomics of Early-Diverging Mushroom-Forming Fungi Provides Insights into the Origins of Lignocellulose Decay Capabilities.</title>
        <authorList>
            <person name="Nagy L.G."/>
            <person name="Riley R."/>
            <person name="Tritt A."/>
            <person name="Adam C."/>
            <person name="Daum C."/>
            <person name="Floudas D."/>
            <person name="Sun H."/>
            <person name="Yadav J.S."/>
            <person name="Pangilinan J."/>
            <person name="Larsson K.H."/>
            <person name="Matsuura K."/>
            <person name="Barry K."/>
            <person name="Labutti K."/>
            <person name="Kuo R."/>
            <person name="Ohm R.A."/>
            <person name="Bhattacharya S.S."/>
            <person name="Shirouzu T."/>
            <person name="Yoshinaga Y."/>
            <person name="Martin F.M."/>
            <person name="Grigoriev I.V."/>
            <person name="Hibbett D.S."/>
        </authorList>
    </citation>
    <scope>NUCLEOTIDE SEQUENCE [LARGE SCALE GENOMIC DNA]</scope>
    <source>
        <strain evidence="1 2">HHB10207 ss-3</strain>
    </source>
</reference>